<dbReference type="Proteomes" id="UP001431572">
    <property type="component" value="Chromosome 2"/>
</dbReference>
<reference evidence="3" key="2">
    <citation type="journal article" date="2024" name="Nature">
        <title>Anoxygenic phototroph of the Chloroflexota uses a type I reaction centre.</title>
        <authorList>
            <person name="Tsuji J.M."/>
            <person name="Shaw N.A."/>
            <person name="Nagashima S."/>
            <person name="Venkiteswaran J.J."/>
            <person name="Schiff S.L."/>
            <person name="Watanabe T."/>
            <person name="Fukui M."/>
            <person name="Hanada S."/>
            <person name="Tank M."/>
            <person name="Neufeld J.D."/>
        </authorList>
    </citation>
    <scope>NUCLEOTIDE SEQUENCE</scope>
    <source>
        <strain evidence="3">L227-S17</strain>
    </source>
</reference>
<dbReference type="AlphaFoldDB" id="A0A8T7M938"/>
<evidence type="ECO:0000313" key="3">
    <source>
        <dbReference type="EMBL" id="WJW68570.1"/>
    </source>
</evidence>
<dbReference type="SUPFAM" id="SSF159888">
    <property type="entry name" value="YdhG-like"/>
    <property type="match status" value="1"/>
</dbReference>
<feature type="domain" description="YdhG-like" evidence="1">
    <location>
        <begin position="17"/>
        <end position="108"/>
    </location>
</feature>
<dbReference type="EMBL" id="JACATZ010000003">
    <property type="protein sequence ID" value="NWJ48640.1"/>
    <property type="molecule type" value="Genomic_DNA"/>
</dbReference>
<name>A0A8T7M938_9CHLR</name>
<dbReference type="Proteomes" id="UP000521676">
    <property type="component" value="Unassembled WGS sequence"/>
</dbReference>
<gene>
    <name evidence="2" type="ORF">HXX08_22500</name>
    <name evidence="3" type="ORF">OZ401_004184</name>
</gene>
<dbReference type="Gene3D" id="3.90.1150.200">
    <property type="match status" value="1"/>
</dbReference>
<dbReference type="RefSeq" id="WP_341470475.1">
    <property type="nucleotide sequence ID" value="NZ_CP128400.1"/>
</dbReference>
<sequence length="113" mass="12733">MTVDEFVETNVLPQFHEVVALIRQLMRELAPAAKESISYGIPAYTGNKIFAVISPTKKDITLSFSRGIQFEDKYNLLRGVGKSSKHVKIKSVETANIEALKYYINQALELDKN</sequence>
<organism evidence="2 4">
    <name type="scientific">Candidatus Chlorohelix allophototropha</name>
    <dbReference type="NCBI Taxonomy" id="3003348"/>
    <lineage>
        <taxon>Bacteria</taxon>
        <taxon>Bacillati</taxon>
        <taxon>Chloroflexota</taxon>
        <taxon>Chloroflexia</taxon>
        <taxon>Candidatus Chloroheliales</taxon>
        <taxon>Candidatus Chloroheliaceae</taxon>
        <taxon>Candidatus Chlorohelix</taxon>
    </lineage>
</organism>
<keyword evidence="5" id="KW-1185">Reference proteome</keyword>
<dbReference type="InterPro" id="IPR014922">
    <property type="entry name" value="YdhG-like"/>
</dbReference>
<evidence type="ECO:0000259" key="1">
    <source>
        <dbReference type="Pfam" id="PF08818"/>
    </source>
</evidence>
<evidence type="ECO:0000313" key="5">
    <source>
        <dbReference type="Proteomes" id="UP001431572"/>
    </source>
</evidence>
<dbReference type="Pfam" id="PF08818">
    <property type="entry name" value="DUF1801"/>
    <property type="match status" value="1"/>
</dbReference>
<evidence type="ECO:0000313" key="4">
    <source>
        <dbReference type="Proteomes" id="UP000521676"/>
    </source>
</evidence>
<protein>
    <submittedName>
        <fullName evidence="2">DUF1801 domain-containing protein</fullName>
    </submittedName>
</protein>
<accession>A0A8T7M938</accession>
<evidence type="ECO:0000313" key="2">
    <source>
        <dbReference type="EMBL" id="NWJ48640.1"/>
    </source>
</evidence>
<dbReference type="EMBL" id="CP128400">
    <property type="protein sequence ID" value="WJW68570.1"/>
    <property type="molecule type" value="Genomic_DNA"/>
</dbReference>
<proteinExistence type="predicted"/>
<reference evidence="2 4" key="1">
    <citation type="submission" date="2020-06" db="EMBL/GenBank/DDBJ databases">
        <title>Anoxygenic phototrophic Chloroflexota member uses a Type I reaction center.</title>
        <authorList>
            <person name="Tsuji J.M."/>
            <person name="Shaw N.A."/>
            <person name="Nagashima S."/>
            <person name="Venkiteswaran J."/>
            <person name="Schiff S.L."/>
            <person name="Hanada S."/>
            <person name="Tank M."/>
            <person name="Neufeld J.D."/>
        </authorList>
    </citation>
    <scope>NUCLEOTIDE SEQUENCE [LARGE SCALE GENOMIC DNA]</scope>
    <source>
        <strain evidence="2">L227-S17</strain>
    </source>
</reference>